<evidence type="ECO:0000313" key="1">
    <source>
        <dbReference type="EMBL" id="EIC21541.1"/>
    </source>
</evidence>
<dbReference type="RefSeq" id="WP_009148126.1">
    <property type="nucleotide sequence ID" value="NZ_CP121471.1"/>
</dbReference>
<dbReference type="STRING" id="631362.Thi970DRAFT_01753"/>
<dbReference type="OrthoDB" id="281879at2"/>
<dbReference type="AlphaFoldDB" id="H8Z216"/>
<evidence type="ECO:0000313" key="2">
    <source>
        <dbReference type="Proteomes" id="UP000002964"/>
    </source>
</evidence>
<reference evidence="2" key="1">
    <citation type="submission" date="2011-06" db="EMBL/GenBank/DDBJ databases">
        <authorList>
            <consortium name="US DOE Joint Genome Institute (JGI-PGF)"/>
            <person name="Lucas S."/>
            <person name="Han J."/>
            <person name="Lapidus A."/>
            <person name="Cheng J.-F."/>
            <person name="Goodwin L."/>
            <person name="Pitluck S."/>
            <person name="Peters L."/>
            <person name="Land M.L."/>
            <person name="Hauser L."/>
            <person name="Vogl K."/>
            <person name="Liu Z."/>
            <person name="Overmann J."/>
            <person name="Frigaard N.-U."/>
            <person name="Bryant D.A."/>
            <person name="Woyke T.J."/>
        </authorList>
    </citation>
    <scope>NUCLEOTIDE SEQUENCE [LARGE SCALE GENOMIC DNA]</scope>
    <source>
        <strain evidence="2">970</strain>
    </source>
</reference>
<keyword evidence="2" id="KW-1185">Reference proteome</keyword>
<protein>
    <recommendedName>
        <fullName evidence="3">HicB-like antitoxin of toxin-antitoxin system domain-containing protein</fullName>
    </recommendedName>
</protein>
<evidence type="ECO:0008006" key="3">
    <source>
        <dbReference type="Google" id="ProtNLM"/>
    </source>
</evidence>
<dbReference type="Gene3D" id="3.30.160.250">
    <property type="match status" value="1"/>
</dbReference>
<reference evidence="1 2" key="2">
    <citation type="submission" date="2011-11" db="EMBL/GenBank/DDBJ databases">
        <authorList>
            <consortium name="US DOE Joint Genome Institute"/>
            <person name="Lucas S."/>
            <person name="Han J."/>
            <person name="Lapidus A."/>
            <person name="Cheng J.-F."/>
            <person name="Goodwin L."/>
            <person name="Pitluck S."/>
            <person name="Peters L."/>
            <person name="Ovchinnikova G."/>
            <person name="Zhang X."/>
            <person name="Detter J.C."/>
            <person name="Han C."/>
            <person name="Tapia R."/>
            <person name="Land M."/>
            <person name="Hauser L."/>
            <person name="Kyrpides N."/>
            <person name="Ivanova N."/>
            <person name="Pagani I."/>
            <person name="Vogl K."/>
            <person name="Liu Z."/>
            <person name="Overmann J."/>
            <person name="Frigaard N.-U."/>
            <person name="Bryant D."/>
            <person name="Woyke T."/>
        </authorList>
    </citation>
    <scope>NUCLEOTIDE SEQUENCE [LARGE SCALE GENOMIC DNA]</scope>
    <source>
        <strain evidence="1 2">970</strain>
    </source>
</reference>
<dbReference type="Proteomes" id="UP000002964">
    <property type="component" value="Unassembled WGS sequence"/>
</dbReference>
<accession>H8Z216</accession>
<name>H8Z216_9GAMM</name>
<dbReference type="InterPro" id="IPR035069">
    <property type="entry name" value="TTHA1013/TTHA0281-like"/>
</dbReference>
<dbReference type="SUPFAM" id="SSF143100">
    <property type="entry name" value="TTHA1013/TTHA0281-like"/>
    <property type="match status" value="1"/>
</dbReference>
<dbReference type="EMBL" id="JH603169">
    <property type="protein sequence ID" value="EIC21541.1"/>
    <property type="molecule type" value="Genomic_DNA"/>
</dbReference>
<gene>
    <name evidence="1" type="ORF">Thi970DRAFT_01753</name>
</gene>
<proteinExistence type="predicted"/>
<organism evidence="1 2">
    <name type="scientific">Thiorhodovibrio frisius</name>
    <dbReference type="NCBI Taxonomy" id="631362"/>
    <lineage>
        <taxon>Bacteria</taxon>
        <taxon>Pseudomonadati</taxon>
        <taxon>Pseudomonadota</taxon>
        <taxon>Gammaproteobacteria</taxon>
        <taxon>Chromatiales</taxon>
        <taxon>Chromatiaceae</taxon>
        <taxon>Thiorhodovibrio</taxon>
    </lineage>
</organism>
<dbReference type="eggNOG" id="COG1598">
    <property type="taxonomic scope" value="Bacteria"/>
</dbReference>
<sequence>MIELPYSLIIEATLEPDFFTFFSPQLAGFSGAGHSVEDCIDRATTAMPEHVEMLLQTNRPIPQKPNNPTILIQNAQSLEQAA</sequence>
<dbReference type="HOGENOM" id="CLU_2583186_0_0_6"/>